<feature type="non-terminal residue" evidence="5">
    <location>
        <position position="1"/>
    </location>
</feature>
<dbReference type="GO" id="GO:0005576">
    <property type="term" value="C:extracellular region"/>
    <property type="evidence" value="ECO:0007669"/>
    <property type="project" value="TreeGrafter"/>
</dbReference>
<organism evidence="5">
    <name type="scientific">Ixodes ricinus</name>
    <name type="common">Common tick</name>
    <name type="synonym">Acarus ricinus</name>
    <dbReference type="NCBI Taxonomy" id="34613"/>
    <lineage>
        <taxon>Eukaryota</taxon>
        <taxon>Metazoa</taxon>
        <taxon>Ecdysozoa</taxon>
        <taxon>Arthropoda</taxon>
        <taxon>Chelicerata</taxon>
        <taxon>Arachnida</taxon>
        <taxon>Acari</taxon>
        <taxon>Parasitiformes</taxon>
        <taxon>Ixodida</taxon>
        <taxon>Ixodoidea</taxon>
        <taxon>Ixodidae</taxon>
        <taxon>Ixodinae</taxon>
        <taxon>Ixodes</taxon>
    </lineage>
</organism>
<dbReference type="InterPro" id="IPR001568">
    <property type="entry name" value="RNase_T2-like"/>
</dbReference>
<name>A0A0K8RPV4_IXORI</name>
<sequence>GSENSDREAVKHSLRDLVGLCPRLSLSPGGPPFSFGEVVVGRPSKDSKMASPAAVSVGVAVFLLALIADSWAREAQRTPSPVGPVLRSRRPSPPGSPSQGRARPDRRRTPAGSPNATYDYFVLSQQWSPGVCAADSQCVSASKRNYWTIHGLWPSGNYTSPSYCLDERFNGHILDPIKRDLNKYWPSLTHAEARYFAFWRHQWQKHGSCAADVPKLNGIFNFFNSTLAIYHKYNIFDFLANSYIRPSAVRTFSAAEIRNALSDDIRQKVNIVCQRVPNVDGPVLTEIRFCLDKELATVNCQGRNGGCTKRNYYLPKR</sequence>
<keyword evidence="5" id="KW-0378">Hydrolase</keyword>
<evidence type="ECO:0000256" key="2">
    <source>
        <dbReference type="ARBA" id="ARBA00023157"/>
    </source>
</evidence>
<dbReference type="InterPro" id="IPR033697">
    <property type="entry name" value="Ribonuclease_T2_eukaryotic"/>
</dbReference>
<dbReference type="AlphaFoldDB" id="A0A0K8RPV4"/>
<evidence type="ECO:0000256" key="4">
    <source>
        <dbReference type="SAM" id="MobiDB-lite"/>
    </source>
</evidence>
<dbReference type="SUPFAM" id="SSF55895">
    <property type="entry name" value="Ribonuclease Rh-like"/>
    <property type="match status" value="1"/>
</dbReference>
<dbReference type="Pfam" id="PF00445">
    <property type="entry name" value="Ribonuclease_T2"/>
    <property type="match status" value="1"/>
</dbReference>
<keyword evidence="5" id="KW-0540">Nuclease</keyword>
<keyword evidence="2" id="KW-1015">Disulfide bond</keyword>
<reference evidence="5" key="1">
    <citation type="submission" date="2012-12" db="EMBL/GenBank/DDBJ databases">
        <title>Identification and characterization of a phenylalanine ammonia-lyase gene family in Isatis indigotica Fort.</title>
        <authorList>
            <person name="Liu Q."/>
            <person name="Chen J."/>
            <person name="Zhou X."/>
            <person name="Di P."/>
            <person name="Xiao Y."/>
            <person name="Xuan H."/>
            <person name="Zhang L."/>
            <person name="Chen W."/>
        </authorList>
    </citation>
    <scope>NUCLEOTIDE SEQUENCE</scope>
    <source>
        <tissue evidence="5">Salivary gland</tissue>
    </source>
</reference>
<dbReference type="GO" id="GO:0003723">
    <property type="term" value="F:RNA binding"/>
    <property type="evidence" value="ECO:0007669"/>
    <property type="project" value="InterPro"/>
</dbReference>
<dbReference type="Gene3D" id="3.90.730.10">
    <property type="entry name" value="Ribonuclease T2-like"/>
    <property type="match status" value="1"/>
</dbReference>
<dbReference type="GO" id="GO:0033897">
    <property type="term" value="F:ribonuclease T2 activity"/>
    <property type="evidence" value="ECO:0007669"/>
    <property type="project" value="InterPro"/>
</dbReference>
<dbReference type="InterPro" id="IPR033130">
    <property type="entry name" value="RNase_T2_His_AS_2"/>
</dbReference>
<dbReference type="PROSITE" id="PS00531">
    <property type="entry name" value="RNASE_T2_2"/>
    <property type="match status" value="1"/>
</dbReference>
<protein>
    <submittedName>
        <fullName evidence="5">Putative endonuclease</fullName>
    </submittedName>
</protein>
<dbReference type="PROSITE" id="PS00530">
    <property type="entry name" value="RNASE_T2_1"/>
    <property type="match status" value="1"/>
</dbReference>
<feature type="region of interest" description="Disordered" evidence="4">
    <location>
        <begin position="77"/>
        <end position="114"/>
    </location>
</feature>
<comment type="similarity">
    <text evidence="1 3">Belongs to the RNase T2 family.</text>
</comment>
<dbReference type="EMBL" id="GADI01001189">
    <property type="protein sequence ID" value="JAA72619.1"/>
    <property type="molecule type" value="mRNA"/>
</dbReference>
<dbReference type="InterPro" id="IPR036430">
    <property type="entry name" value="RNase_T2-like_sf"/>
</dbReference>
<evidence type="ECO:0000256" key="3">
    <source>
        <dbReference type="RuleBase" id="RU004328"/>
    </source>
</evidence>
<accession>A0A0K8RPV4</accession>
<dbReference type="GO" id="GO:0006401">
    <property type="term" value="P:RNA catabolic process"/>
    <property type="evidence" value="ECO:0007669"/>
    <property type="project" value="TreeGrafter"/>
</dbReference>
<keyword evidence="5" id="KW-0255">Endonuclease</keyword>
<dbReference type="PANTHER" id="PTHR11240:SF22">
    <property type="entry name" value="RIBONUCLEASE T2"/>
    <property type="match status" value="1"/>
</dbReference>
<evidence type="ECO:0000256" key="1">
    <source>
        <dbReference type="ARBA" id="ARBA00007469"/>
    </source>
</evidence>
<dbReference type="PANTHER" id="PTHR11240">
    <property type="entry name" value="RIBONUCLEASE T2"/>
    <property type="match status" value="1"/>
</dbReference>
<proteinExistence type="evidence at transcript level"/>
<dbReference type="InterPro" id="IPR018188">
    <property type="entry name" value="RNase_T2_His_AS_1"/>
</dbReference>
<evidence type="ECO:0000313" key="5">
    <source>
        <dbReference type="EMBL" id="JAA72619.1"/>
    </source>
</evidence>
<dbReference type="CDD" id="cd01061">
    <property type="entry name" value="RNase_T2_euk"/>
    <property type="match status" value="1"/>
</dbReference>